<dbReference type="GO" id="GO:0005829">
    <property type="term" value="C:cytosol"/>
    <property type="evidence" value="ECO:0007669"/>
    <property type="project" value="TreeGrafter"/>
</dbReference>
<organism evidence="10 11">
    <name type="scientific">Candidatus Brennerbacteria bacterium RIFOXYD1_FULL_41_16</name>
    <dbReference type="NCBI Taxonomy" id="1797529"/>
    <lineage>
        <taxon>Bacteria</taxon>
        <taxon>Candidatus Brenneribacteriota</taxon>
    </lineage>
</organism>
<reference evidence="10 11" key="1">
    <citation type="journal article" date="2016" name="Nat. Commun.">
        <title>Thousands of microbial genomes shed light on interconnected biogeochemical processes in an aquifer system.</title>
        <authorList>
            <person name="Anantharaman K."/>
            <person name="Brown C.T."/>
            <person name="Hug L.A."/>
            <person name="Sharon I."/>
            <person name="Castelle C.J."/>
            <person name="Probst A.J."/>
            <person name="Thomas B.C."/>
            <person name="Singh A."/>
            <person name="Wilkins M.J."/>
            <person name="Karaoz U."/>
            <person name="Brodie E.L."/>
            <person name="Williams K.H."/>
            <person name="Hubbard S.S."/>
            <person name="Banfield J.F."/>
        </authorList>
    </citation>
    <scope>NUCLEOTIDE SEQUENCE [LARGE SCALE GENOMIC DNA]</scope>
</reference>
<proteinExistence type="inferred from homology"/>
<evidence type="ECO:0000256" key="4">
    <source>
        <dbReference type="ARBA" id="ARBA00022840"/>
    </source>
</evidence>
<dbReference type="FunFam" id="1.10.240.10:FF:000001">
    <property type="entry name" value="Tyrosine--tRNA ligase"/>
    <property type="match status" value="1"/>
</dbReference>
<dbReference type="SUPFAM" id="SSF52374">
    <property type="entry name" value="Nucleotidylyl transferase"/>
    <property type="match status" value="1"/>
</dbReference>
<gene>
    <name evidence="10" type="ORF">A2570_00935</name>
</gene>
<evidence type="ECO:0000313" key="11">
    <source>
        <dbReference type="Proteomes" id="UP000178570"/>
    </source>
</evidence>
<dbReference type="Gene3D" id="1.10.240.10">
    <property type="entry name" value="Tyrosyl-Transfer RNA Synthetase"/>
    <property type="match status" value="1"/>
</dbReference>
<evidence type="ECO:0000256" key="7">
    <source>
        <dbReference type="ARBA" id="ARBA00048248"/>
    </source>
</evidence>
<evidence type="ECO:0000256" key="6">
    <source>
        <dbReference type="ARBA" id="ARBA00023146"/>
    </source>
</evidence>
<dbReference type="InterPro" id="IPR002305">
    <property type="entry name" value="aa-tRNA-synth_Ic"/>
</dbReference>
<comment type="catalytic activity">
    <reaction evidence="7">
        <text>tRNA(Tyr) + L-tyrosine + ATP = L-tyrosyl-tRNA(Tyr) + AMP + diphosphate + H(+)</text>
        <dbReference type="Rhea" id="RHEA:10220"/>
        <dbReference type="Rhea" id="RHEA-COMP:9706"/>
        <dbReference type="Rhea" id="RHEA-COMP:9707"/>
        <dbReference type="ChEBI" id="CHEBI:15378"/>
        <dbReference type="ChEBI" id="CHEBI:30616"/>
        <dbReference type="ChEBI" id="CHEBI:33019"/>
        <dbReference type="ChEBI" id="CHEBI:58315"/>
        <dbReference type="ChEBI" id="CHEBI:78442"/>
        <dbReference type="ChEBI" id="CHEBI:78536"/>
        <dbReference type="ChEBI" id="CHEBI:456215"/>
        <dbReference type="EC" id="6.1.1.1"/>
    </reaction>
</comment>
<dbReference type="STRING" id="1797529.A2570_00935"/>
<dbReference type="InterPro" id="IPR002307">
    <property type="entry name" value="Tyr-tRNA-ligase"/>
</dbReference>
<keyword evidence="4 9" id="KW-0067">ATP-binding</keyword>
<evidence type="ECO:0000256" key="1">
    <source>
        <dbReference type="ARBA" id="ARBA00013160"/>
    </source>
</evidence>
<keyword evidence="6 9" id="KW-0030">Aminoacyl-tRNA synthetase</keyword>
<dbReference type="Gene3D" id="3.40.50.620">
    <property type="entry name" value="HUPs"/>
    <property type="match status" value="1"/>
</dbReference>
<evidence type="ECO:0000313" key="10">
    <source>
        <dbReference type="EMBL" id="OGY40682.1"/>
    </source>
</evidence>
<dbReference type="GO" id="GO:0004831">
    <property type="term" value="F:tyrosine-tRNA ligase activity"/>
    <property type="evidence" value="ECO:0007669"/>
    <property type="project" value="UniProtKB-UniRule"/>
</dbReference>
<keyword evidence="5 9" id="KW-0648">Protein biosynthesis</keyword>
<accession>A0A1G1XL46</accession>
<evidence type="ECO:0000256" key="8">
    <source>
        <dbReference type="NCBIfam" id="TIGR00234"/>
    </source>
</evidence>
<keyword evidence="3 9" id="KW-0547">Nucleotide-binding</keyword>
<name>A0A1G1XL46_9BACT</name>
<evidence type="ECO:0000256" key="2">
    <source>
        <dbReference type="ARBA" id="ARBA00022598"/>
    </source>
</evidence>
<evidence type="ECO:0000256" key="3">
    <source>
        <dbReference type="ARBA" id="ARBA00022741"/>
    </source>
</evidence>
<evidence type="ECO:0000256" key="9">
    <source>
        <dbReference type="RuleBase" id="RU363036"/>
    </source>
</evidence>
<dbReference type="SUPFAM" id="SSF55174">
    <property type="entry name" value="Alpha-L RNA-binding motif"/>
    <property type="match status" value="1"/>
</dbReference>
<dbReference type="AlphaFoldDB" id="A0A1G1XL46"/>
<dbReference type="Proteomes" id="UP000178570">
    <property type="component" value="Unassembled WGS sequence"/>
</dbReference>
<dbReference type="InterPro" id="IPR014729">
    <property type="entry name" value="Rossmann-like_a/b/a_fold"/>
</dbReference>
<comment type="caution">
    <text evidence="10">The sequence shown here is derived from an EMBL/GenBank/DDBJ whole genome shotgun (WGS) entry which is preliminary data.</text>
</comment>
<dbReference type="CDD" id="cd00805">
    <property type="entry name" value="TyrRS_core"/>
    <property type="match status" value="1"/>
</dbReference>
<comment type="similarity">
    <text evidence="9">Belongs to the class-I aminoacyl-tRNA synthetase family.</text>
</comment>
<dbReference type="EC" id="6.1.1.1" evidence="1 8"/>
<protein>
    <recommendedName>
        <fullName evidence="1 8">Tyrosine--tRNA ligase</fullName>
        <ecNumber evidence="1 8">6.1.1.1</ecNumber>
    </recommendedName>
</protein>
<dbReference type="PANTHER" id="PTHR11766">
    <property type="entry name" value="TYROSYL-TRNA SYNTHETASE"/>
    <property type="match status" value="1"/>
</dbReference>
<dbReference type="InterPro" id="IPR024088">
    <property type="entry name" value="Tyr-tRNA-ligase_bac-type"/>
</dbReference>
<keyword evidence="2 9" id="KW-0436">Ligase</keyword>
<evidence type="ECO:0000256" key="5">
    <source>
        <dbReference type="ARBA" id="ARBA00022917"/>
    </source>
</evidence>
<dbReference type="PRINTS" id="PR01040">
    <property type="entry name" value="TRNASYNTHTYR"/>
</dbReference>
<dbReference type="GO" id="GO:0006437">
    <property type="term" value="P:tyrosyl-tRNA aminoacylation"/>
    <property type="evidence" value="ECO:0007669"/>
    <property type="project" value="UniProtKB-UniRule"/>
</dbReference>
<dbReference type="PANTHER" id="PTHR11766:SF0">
    <property type="entry name" value="TYROSINE--TRNA LIGASE, MITOCHONDRIAL"/>
    <property type="match status" value="1"/>
</dbReference>
<dbReference type="EMBL" id="MHHY01000006">
    <property type="protein sequence ID" value="OGY40682.1"/>
    <property type="molecule type" value="Genomic_DNA"/>
</dbReference>
<sequence length="409" mass="46961">MKQKDNFLDELKWRGLLYQATEGAEKIFAKPITFYWGNDLTADSLHVGHLLGLIVMKRAMKFGHGPIILTASGTSMVGDPSGKEKERPIMSREEIEKNKAGIKKQIEKILEGEKFELKDNHDWLSKVGLLEFLRDAGKFITLNSMLDKESVKTRLERESGISFAEFTYQLLQAYDFLYLFEEHACVAQVAGSDQWGNMVQGVDLIRKKLSKQACALSWPLVEDPETGKKFGKSAVGKTIWLDAKKTHPFEFYQFFVNTEDSLAPKLIRFYSMRTEGEIGEIENEWKKQPETRLLQKELAFEITTIVHGEEIAKEVKKISEILYEKTKQEELGLKDLEFVKVALPYAKEKKRPEEFSLLEGLMLTGLVSSMSEAKRLVEQNGATGKIIFEKFFWIKKGKKDYGVVEFEWK</sequence>
<dbReference type="GO" id="GO:0005524">
    <property type="term" value="F:ATP binding"/>
    <property type="evidence" value="ECO:0007669"/>
    <property type="project" value="UniProtKB-KW"/>
</dbReference>
<dbReference type="Pfam" id="PF00579">
    <property type="entry name" value="tRNA-synt_1b"/>
    <property type="match status" value="1"/>
</dbReference>
<dbReference type="NCBIfam" id="TIGR00234">
    <property type="entry name" value="tyrS"/>
    <property type="match status" value="1"/>
</dbReference>